<keyword evidence="7" id="KW-1133">Transmembrane helix</keyword>
<keyword evidence="3" id="KW-0813">Transport</keyword>
<comment type="subcellular location">
    <subcellularLocation>
        <location evidence="1">Cell membrane</location>
        <topology evidence="1">Multi-pass membrane protein</topology>
    </subcellularLocation>
</comment>
<evidence type="ECO:0000313" key="10">
    <source>
        <dbReference type="Proteomes" id="UP000586722"/>
    </source>
</evidence>
<accession>A0A7X5F5J8</accession>
<dbReference type="EMBL" id="JAABLQ010000003">
    <property type="protein sequence ID" value="NBN80163.1"/>
    <property type="molecule type" value="Genomic_DNA"/>
</dbReference>
<dbReference type="InterPro" id="IPR036259">
    <property type="entry name" value="MFS_trans_sf"/>
</dbReference>
<dbReference type="SUPFAM" id="SSF103473">
    <property type="entry name" value="MFS general substrate transporter"/>
    <property type="match status" value="1"/>
</dbReference>
<evidence type="ECO:0000256" key="4">
    <source>
        <dbReference type="ARBA" id="ARBA00022475"/>
    </source>
</evidence>
<dbReference type="InterPro" id="IPR020846">
    <property type="entry name" value="MFS_dom"/>
</dbReference>
<dbReference type="InterPro" id="IPR011701">
    <property type="entry name" value="MFS"/>
</dbReference>
<dbReference type="Gene3D" id="1.20.1250.20">
    <property type="entry name" value="MFS general substrate transporter like domains"/>
    <property type="match status" value="2"/>
</dbReference>
<keyword evidence="6" id="KW-0812">Transmembrane</keyword>
<dbReference type="PANTHER" id="PTHR23535">
    <property type="entry name" value="SUGAR EFFLUX TRANSPORTER A-RELATED"/>
    <property type="match status" value="1"/>
</dbReference>
<evidence type="ECO:0000256" key="5">
    <source>
        <dbReference type="ARBA" id="ARBA00022597"/>
    </source>
</evidence>
<evidence type="ECO:0000256" key="7">
    <source>
        <dbReference type="ARBA" id="ARBA00022989"/>
    </source>
</evidence>
<comment type="similarity">
    <text evidence="2">Belongs to the major facilitator superfamily. Set transporter family.</text>
</comment>
<gene>
    <name evidence="9" type="ORF">GWI72_17935</name>
</gene>
<evidence type="ECO:0000313" key="9">
    <source>
        <dbReference type="EMBL" id="NBN80163.1"/>
    </source>
</evidence>
<evidence type="ECO:0000256" key="8">
    <source>
        <dbReference type="ARBA" id="ARBA00023136"/>
    </source>
</evidence>
<keyword evidence="5" id="KW-0762">Sugar transport</keyword>
<evidence type="ECO:0000256" key="3">
    <source>
        <dbReference type="ARBA" id="ARBA00022448"/>
    </source>
</evidence>
<dbReference type="RefSeq" id="WP_161677605.1">
    <property type="nucleotide sequence ID" value="NZ_JAABLP010000005.1"/>
</dbReference>
<comment type="caution">
    <text evidence="9">The sequence shown here is derived from an EMBL/GenBank/DDBJ whole genome shotgun (WGS) entry which is preliminary data.</text>
</comment>
<reference evidence="10" key="1">
    <citation type="submission" date="2020-01" db="EMBL/GenBank/DDBJ databases">
        <authorList>
            <person name="Fang Y."/>
            <person name="Sun R."/>
            <person name="Nie L."/>
            <person name="He J."/>
            <person name="Hao L."/>
            <person name="Wang L."/>
            <person name="Su S."/>
            <person name="Lv E."/>
            <person name="Zhang Z."/>
            <person name="Xie R."/>
            <person name="Liu H."/>
        </authorList>
    </citation>
    <scope>NUCLEOTIDE SEQUENCE [LARGE SCALE GENOMIC DNA]</scope>
    <source>
        <strain evidence="10">XCT-53</strain>
    </source>
</reference>
<organism evidence="9 10">
    <name type="scientific">Pannonibacter tanglangensis</name>
    <dbReference type="NCBI Taxonomy" id="2750084"/>
    <lineage>
        <taxon>Bacteria</taxon>
        <taxon>Pseudomonadati</taxon>
        <taxon>Pseudomonadota</taxon>
        <taxon>Alphaproteobacteria</taxon>
        <taxon>Hyphomicrobiales</taxon>
        <taxon>Stappiaceae</taxon>
        <taxon>Pannonibacter</taxon>
    </lineage>
</organism>
<dbReference type="Pfam" id="PF07690">
    <property type="entry name" value="MFS_1"/>
    <property type="match status" value="2"/>
</dbReference>
<sequence length="389" mass="41764">MSFVLQLPRQAVLILLLVFFGAMCTSSLIPVMGFFIVEGLGQQPWQIALYSGIVAPLTIVVNRLLGERLDRMVAVKPLLLISIIAYLLMALLLSSLPPFWLLVAVGAPVMAVANGATSTEFTYGRLYAERHGIEITQYNAWLRMGVSLAWVVGPAMSFITIDLVGFRVAYMISAGLAGIWFVLWHLAVPNDFRAPQRPPRPVELDGIDWWLLLAALVCTLIAIGNVLFTAAMPLFFVREVGLPGYTPGLAISAKCVVEVIAIFSAARLAERFGPRAVLAGAAILAILTFAAFAQVSSVLQVVILGAIEGYYYGLFAGVAISFVQSYAPDKPGRATALFMNSLYLGGFIGNVSMGFIADAFSFQAVIYVAAASGVPVLLALAVLRPPRST</sequence>
<keyword evidence="4" id="KW-1003">Cell membrane</keyword>
<name>A0A7X5F5J8_9HYPH</name>
<evidence type="ECO:0000256" key="2">
    <source>
        <dbReference type="ARBA" id="ARBA00006523"/>
    </source>
</evidence>
<keyword evidence="10" id="KW-1185">Reference proteome</keyword>
<protein>
    <submittedName>
        <fullName evidence="9">MFS transporter</fullName>
    </submittedName>
</protein>
<dbReference type="GO" id="GO:0022857">
    <property type="term" value="F:transmembrane transporter activity"/>
    <property type="evidence" value="ECO:0007669"/>
    <property type="project" value="InterPro"/>
</dbReference>
<evidence type="ECO:0000256" key="6">
    <source>
        <dbReference type="ARBA" id="ARBA00022692"/>
    </source>
</evidence>
<dbReference type="GO" id="GO:0005886">
    <property type="term" value="C:plasma membrane"/>
    <property type="evidence" value="ECO:0007669"/>
    <property type="project" value="UniProtKB-SubCell"/>
</dbReference>
<evidence type="ECO:0000256" key="1">
    <source>
        <dbReference type="ARBA" id="ARBA00004651"/>
    </source>
</evidence>
<dbReference type="PROSITE" id="PS50850">
    <property type="entry name" value="MFS"/>
    <property type="match status" value="1"/>
</dbReference>
<keyword evidence="8" id="KW-0472">Membrane</keyword>
<dbReference type="Proteomes" id="UP000586722">
    <property type="component" value="Unassembled WGS sequence"/>
</dbReference>
<proteinExistence type="inferred from homology"/>
<dbReference type="AlphaFoldDB" id="A0A7X5F5J8"/>
<dbReference type="PANTHER" id="PTHR23535:SF2">
    <property type="entry name" value="SUGAR EFFLUX TRANSPORTER A-RELATED"/>
    <property type="match status" value="1"/>
</dbReference>